<comment type="caution">
    <text evidence="1">The sequence shown here is derived from an EMBL/GenBank/DDBJ whole genome shotgun (WGS) entry which is preliminary data.</text>
</comment>
<keyword evidence="2" id="KW-1185">Reference proteome</keyword>
<reference evidence="1 2" key="1">
    <citation type="journal article" date="2023" name="Nucleic Acids Res.">
        <title>The hologenome of Daphnia magna reveals possible DNA methylation and microbiome-mediated evolution of the host genome.</title>
        <authorList>
            <person name="Chaturvedi A."/>
            <person name="Li X."/>
            <person name="Dhandapani V."/>
            <person name="Marshall H."/>
            <person name="Kissane S."/>
            <person name="Cuenca-Cambronero M."/>
            <person name="Asole G."/>
            <person name="Calvet F."/>
            <person name="Ruiz-Romero M."/>
            <person name="Marangio P."/>
            <person name="Guigo R."/>
            <person name="Rago D."/>
            <person name="Mirbahai L."/>
            <person name="Eastwood N."/>
            <person name="Colbourne J.K."/>
            <person name="Zhou J."/>
            <person name="Mallon E."/>
            <person name="Orsini L."/>
        </authorList>
    </citation>
    <scope>NUCLEOTIDE SEQUENCE [LARGE SCALE GENOMIC DNA]</scope>
    <source>
        <strain evidence="1">LRV0_1</strain>
    </source>
</reference>
<accession>A0ABR0A2N2</accession>
<sequence length="90" mass="10325">MKIEDVELKRILAPNGLHPPSQQARWLSMLCVSAAYEYATRTHLIDVHRLNRVARECNIMGVAITRHHAVIRRIIYHLATSESLEALNIQ</sequence>
<evidence type="ECO:0000313" key="1">
    <source>
        <dbReference type="EMBL" id="KAK4019413.1"/>
    </source>
</evidence>
<name>A0ABR0A2N2_9CRUS</name>
<evidence type="ECO:0000313" key="2">
    <source>
        <dbReference type="Proteomes" id="UP001234178"/>
    </source>
</evidence>
<protein>
    <submittedName>
        <fullName evidence="1">Uncharacterized protein</fullName>
    </submittedName>
</protein>
<gene>
    <name evidence="1" type="ORF">OUZ56_001435</name>
</gene>
<dbReference type="Proteomes" id="UP001234178">
    <property type="component" value="Unassembled WGS sequence"/>
</dbReference>
<proteinExistence type="predicted"/>
<organism evidence="1 2">
    <name type="scientific">Daphnia magna</name>
    <dbReference type="NCBI Taxonomy" id="35525"/>
    <lineage>
        <taxon>Eukaryota</taxon>
        <taxon>Metazoa</taxon>
        <taxon>Ecdysozoa</taxon>
        <taxon>Arthropoda</taxon>
        <taxon>Crustacea</taxon>
        <taxon>Branchiopoda</taxon>
        <taxon>Diplostraca</taxon>
        <taxon>Cladocera</taxon>
        <taxon>Anomopoda</taxon>
        <taxon>Daphniidae</taxon>
        <taxon>Daphnia</taxon>
    </lineage>
</organism>
<dbReference type="EMBL" id="JAOYFB010000036">
    <property type="protein sequence ID" value="KAK4019413.1"/>
    <property type="molecule type" value="Genomic_DNA"/>
</dbReference>